<comment type="similarity">
    <text evidence="4">Belongs to the P4HA family.</text>
</comment>
<dbReference type="AlphaFoldDB" id="A0A0N4T328"/>
<dbReference type="PANTHER" id="PTHR10869">
    <property type="entry name" value="PROLYL 4-HYDROXYLASE ALPHA SUBUNIT"/>
    <property type="match status" value="1"/>
</dbReference>
<keyword evidence="7" id="KW-0256">Endoplasmic reticulum</keyword>
<proteinExistence type="inferred from homology"/>
<dbReference type="Pfam" id="PF13640">
    <property type="entry name" value="2OG-FeII_Oxy_3"/>
    <property type="match status" value="1"/>
</dbReference>
<keyword evidence="12" id="KW-0325">Glycoprotein</keyword>
<dbReference type="GO" id="GO:0005506">
    <property type="term" value="F:iron ion binding"/>
    <property type="evidence" value="ECO:0007669"/>
    <property type="project" value="InterPro"/>
</dbReference>
<evidence type="ECO:0000256" key="12">
    <source>
        <dbReference type="ARBA" id="ARBA00023180"/>
    </source>
</evidence>
<evidence type="ECO:0000256" key="11">
    <source>
        <dbReference type="ARBA" id="ARBA00023004"/>
    </source>
</evidence>
<dbReference type="PANTHER" id="PTHR10869:SF244">
    <property type="entry name" value="PROLYL 4-HYDROXYLASE SUBUNIT ALPHA-2"/>
    <property type="match status" value="1"/>
</dbReference>
<dbReference type="WBParaSite" id="BPAG_0000260801-mRNA-1">
    <property type="protein sequence ID" value="BPAG_0000260801-mRNA-1"/>
    <property type="gene ID" value="BPAG_0000260801"/>
</dbReference>
<dbReference type="InterPro" id="IPR005123">
    <property type="entry name" value="Oxoglu/Fe-dep_dioxygenase_dom"/>
</dbReference>
<dbReference type="FunFam" id="1.25.40.10:FF:000006">
    <property type="entry name" value="Prolyl 4-hydroxylase subunit alpha 2"/>
    <property type="match status" value="1"/>
</dbReference>
<protein>
    <recommendedName>
        <fullName evidence="5">procollagen-proline 4-dioxygenase</fullName>
        <ecNumber evidence="5">1.14.11.2</ecNumber>
    </recommendedName>
</protein>
<evidence type="ECO:0000256" key="8">
    <source>
        <dbReference type="ARBA" id="ARBA00022896"/>
    </source>
</evidence>
<evidence type="ECO:0000256" key="3">
    <source>
        <dbReference type="ARBA" id="ARBA00004319"/>
    </source>
</evidence>
<dbReference type="Gene3D" id="2.60.120.620">
    <property type="entry name" value="q2cbj1_9rhob like domain"/>
    <property type="match status" value="1"/>
</dbReference>
<evidence type="ECO:0000259" key="14">
    <source>
        <dbReference type="PROSITE" id="PS51471"/>
    </source>
</evidence>
<evidence type="ECO:0000256" key="4">
    <source>
        <dbReference type="ARBA" id="ARBA00006511"/>
    </source>
</evidence>
<comment type="cofactor">
    <cofactor evidence="1">
        <name>L-ascorbate</name>
        <dbReference type="ChEBI" id="CHEBI:38290"/>
    </cofactor>
</comment>
<feature type="signal peptide" evidence="13">
    <location>
        <begin position="1"/>
        <end position="22"/>
    </location>
</feature>
<evidence type="ECO:0000256" key="10">
    <source>
        <dbReference type="ARBA" id="ARBA00023002"/>
    </source>
</evidence>
<gene>
    <name evidence="15" type="ORF">BPAG_LOCUS2578</name>
</gene>
<dbReference type="InterPro" id="IPR013547">
    <property type="entry name" value="P4H_N"/>
</dbReference>
<dbReference type="Pfam" id="PF23558">
    <property type="entry name" value="TPR_P4H"/>
    <property type="match status" value="1"/>
</dbReference>
<dbReference type="Pfam" id="PF08336">
    <property type="entry name" value="P4Ha_N"/>
    <property type="match status" value="1"/>
</dbReference>
<reference evidence="15 16" key="2">
    <citation type="submission" date="2018-11" db="EMBL/GenBank/DDBJ databases">
        <authorList>
            <consortium name="Pathogen Informatics"/>
        </authorList>
    </citation>
    <scope>NUCLEOTIDE SEQUENCE [LARGE SCALE GENOMIC DNA]</scope>
</reference>
<comment type="function">
    <text evidence="2">Catalyzes the post-translational formation of 4-hydroxyproline in -Xaa-Pro-Gly- sequences in collagens and other proteins.</text>
</comment>
<sequence length="604" mass="69336">MHCRKMMFQIILNVLLLIAVSADSFSSLASLKALIGAERDIPVMINAYVEKELEKLDYLKKFAQEIQESNNKAIRDGEEAITHPINAFLLIKGMTTDWNKVIKIMRSNSADDFIRNVTNQRIIKRINYPTEVDLSGAAIGILRLQDTYEMNTKDIADGKILNSKMRTVALTAGDCFEIGRVAYSENDYYHAILWMQEARERIQKETKPTADPESILDHLAFSLYKQGNLKRALLLTDELYRMNPDHPRAKGNVRWYEDLLEDEGIRRADMRRKVPPMNNPRDKSNLKDTYEALCRQEVPINTKAQSRLYCYYKMDRPYLRLAPFKVEIVHQNPLVVLFRDIVSDEEMRIIEMLAVPKARLVVYIITVCLFTTIRKGRMGCTGLGYFLARATVHNVVTGNIETAFYRTSQNSWLGSTEHEVVKRINKRLDLATNLETETAEELQVQNYGIGGHYEPHYDCSRVTSIFSNCSIIITLLCIDTRENVFEKTKNGNRIATILIYMTEPEIGGGTVFIDLKTSVSCTKNAALFWYNLMRSGAVDMRSYHAACPVLTGTKWTANKWFHESGQEWRRPCGLNQLDQERYVGDLGAPEPKRHLNIRSEKARK</sequence>
<evidence type="ECO:0000256" key="2">
    <source>
        <dbReference type="ARBA" id="ARBA00002035"/>
    </source>
</evidence>
<evidence type="ECO:0000313" key="16">
    <source>
        <dbReference type="Proteomes" id="UP000278627"/>
    </source>
</evidence>
<reference evidence="17" key="1">
    <citation type="submission" date="2017-02" db="UniProtKB">
        <authorList>
            <consortium name="WormBaseParasite"/>
        </authorList>
    </citation>
    <scope>IDENTIFICATION</scope>
</reference>
<dbReference type="GO" id="GO:0031418">
    <property type="term" value="F:L-ascorbic acid binding"/>
    <property type="evidence" value="ECO:0007669"/>
    <property type="project" value="UniProtKB-KW"/>
</dbReference>
<organism evidence="17">
    <name type="scientific">Brugia pahangi</name>
    <name type="common">Filarial nematode worm</name>
    <dbReference type="NCBI Taxonomy" id="6280"/>
    <lineage>
        <taxon>Eukaryota</taxon>
        <taxon>Metazoa</taxon>
        <taxon>Ecdysozoa</taxon>
        <taxon>Nematoda</taxon>
        <taxon>Chromadorea</taxon>
        <taxon>Rhabditida</taxon>
        <taxon>Spirurina</taxon>
        <taxon>Spiruromorpha</taxon>
        <taxon>Filarioidea</taxon>
        <taxon>Onchocercidae</taxon>
        <taxon>Brugia</taxon>
    </lineage>
</organism>
<dbReference type="PROSITE" id="PS51471">
    <property type="entry name" value="FE2OG_OXY"/>
    <property type="match status" value="1"/>
</dbReference>
<dbReference type="EMBL" id="UZAD01000411">
    <property type="protein sequence ID" value="VDN83764.1"/>
    <property type="molecule type" value="Genomic_DNA"/>
</dbReference>
<evidence type="ECO:0000256" key="6">
    <source>
        <dbReference type="ARBA" id="ARBA00022723"/>
    </source>
</evidence>
<dbReference type="Gene3D" id="1.25.40.10">
    <property type="entry name" value="Tetratricopeptide repeat domain"/>
    <property type="match status" value="1"/>
</dbReference>
<evidence type="ECO:0000256" key="1">
    <source>
        <dbReference type="ARBA" id="ARBA00001961"/>
    </source>
</evidence>
<dbReference type="InterPro" id="IPR011990">
    <property type="entry name" value="TPR-like_helical_dom_sf"/>
</dbReference>
<keyword evidence="13" id="KW-0732">Signal</keyword>
<feature type="domain" description="Fe2OG dioxygenase" evidence="14">
    <location>
        <begin position="438"/>
        <end position="563"/>
    </location>
</feature>
<dbReference type="InterPro" id="IPR059068">
    <property type="entry name" value="TPR_P4H"/>
</dbReference>
<evidence type="ECO:0000313" key="17">
    <source>
        <dbReference type="WBParaSite" id="BPAG_0000260801-mRNA-1"/>
    </source>
</evidence>
<dbReference type="SUPFAM" id="SSF48452">
    <property type="entry name" value="TPR-like"/>
    <property type="match status" value="1"/>
</dbReference>
<keyword evidence="10" id="KW-0560">Oxidoreductase</keyword>
<dbReference type="Gene3D" id="6.10.140.1460">
    <property type="match status" value="1"/>
</dbReference>
<feature type="chain" id="PRO_5043121731" description="procollagen-proline 4-dioxygenase" evidence="13">
    <location>
        <begin position="23"/>
        <end position="604"/>
    </location>
</feature>
<dbReference type="Proteomes" id="UP000278627">
    <property type="component" value="Unassembled WGS sequence"/>
</dbReference>
<evidence type="ECO:0000256" key="5">
    <source>
        <dbReference type="ARBA" id="ARBA00012269"/>
    </source>
</evidence>
<name>A0A0N4T328_BRUPA</name>
<evidence type="ECO:0000256" key="13">
    <source>
        <dbReference type="SAM" id="SignalP"/>
    </source>
</evidence>
<dbReference type="SMART" id="SM00702">
    <property type="entry name" value="P4Hc"/>
    <property type="match status" value="1"/>
</dbReference>
<dbReference type="GO" id="GO:0004656">
    <property type="term" value="F:procollagen-proline 4-dioxygenase activity"/>
    <property type="evidence" value="ECO:0007669"/>
    <property type="project" value="UniProtKB-EC"/>
</dbReference>
<keyword evidence="16" id="KW-1185">Reference proteome</keyword>
<keyword evidence="9" id="KW-0223">Dioxygenase</keyword>
<dbReference type="STRING" id="6280.A0A0N4T328"/>
<dbReference type="GO" id="GO:0005788">
    <property type="term" value="C:endoplasmic reticulum lumen"/>
    <property type="evidence" value="ECO:0007669"/>
    <property type="project" value="UniProtKB-SubCell"/>
</dbReference>
<keyword evidence="11" id="KW-0408">Iron</keyword>
<evidence type="ECO:0000313" key="15">
    <source>
        <dbReference type="EMBL" id="VDN83764.1"/>
    </source>
</evidence>
<comment type="subcellular location">
    <subcellularLocation>
        <location evidence="3">Endoplasmic reticulum lumen</location>
    </subcellularLocation>
</comment>
<accession>A0A0N4T328</accession>
<evidence type="ECO:0000256" key="7">
    <source>
        <dbReference type="ARBA" id="ARBA00022824"/>
    </source>
</evidence>
<keyword evidence="6" id="KW-0479">Metal-binding</keyword>
<dbReference type="InterPro" id="IPR044862">
    <property type="entry name" value="Pro_4_hyd_alph_FE2OG_OXY"/>
</dbReference>
<dbReference type="InterPro" id="IPR006620">
    <property type="entry name" value="Pro_4_hyd_alph"/>
</dbReference>
<evidence type="ECO:0000256" key="9">
    <source>
        <dbReference type="ARBA" id="ARBA00022964"/>
    </source>
</evidence>
<dbReference type="EC" id="1.14.11.2" evidence="5"/>
<keyword evidence="8" id="KW-0847">Vitamin C</keyword>
<dbReference type="InterPro" id="IPR045054">
    <property type="entry name" value="P4HA-like"/>
</dbReference>